<sequence>MMGFFSSRKSTEHSPVSSRHEKERNRDIITTSPVAVIKSKWYNKSKSKLAPEVPPKDDLDTELTVRVDQFRRSAVEEPMRTPTDAITKTMAERLNELIKSHAEGMIDDETYRDLRGSLFERFQAASHPSAEASHIRINDPSSSTPSSAKRHSLGRPDSNFHLAPRPPSMSMSRPHTPARSIRSTTSRASTVATAVTGLLRRGTKQRRPSRDQHQDPDSSYTRAGSPDDASMFSMTSSTAAYPRSSNPSLASVGGGGTRAPSLSSRRTGRSGLTSRSYATPPSSYHRHGHAHGYGSGMDSEVRSKTESEISMSADLSEYDDKSPAELREAMARTEREGRKLLDAFNGLELTVLTKYRGTGGAMGMAGVGGVSGGAGAGWTHVKHPNEMGLMPVDGYGHGSFSSSTRRRTARAGAKGSSSSLHSAGPALTPSTKARSLSLSNTNSSIRSRSPQPPTVHEEGQGQTTGVNADDPETSQLHQEMEELRRRRAQVAQRYETRLEMLRVKLKSAELRDKVAR</sequence>
<feature type="region of interest" description="Disordered" evidence="1">
    <location>
        <begin position="125"/>
        <end position="299"/>
    </location>
</feature>
<evidence type="ECO:0000313" key="3">
    <source>
        <dbReference type="Proteomes" id="UP000663827"/>
    </source>
</evidence>
<organism evidence="2 3">
    <name type="scientific">Rhizoctonia solani</name>
    <dbReference type="NCBI Taxonomy" id="456999"/>
    <lineage>
        <taxon>Eukaryota</taxon>
        <taxon>Fungi</taxon>
        <taxon>Dikarya</taxon>
        <taxon>Basidiomycota</taxon>
        <taxon>Agaricomycotina</taxon>
        <taxon>Agaricomycetes</taxon>
        <taxon>Cantharellales</taxon>
        <taxon>Ceratobasidiaceae</taxon>
        <taxon>Rhizoctonia</taxon>
    </lineage>
</organism>
<name>A0A8H3E6T0_9AGAM</name>
<dbReference type="AlphaFoldDB" id="A0A8H3E6T0"/>
<feature type="compositionally biased region" description="Low complexity" evidence="1">
    <location>
        <begin position="168"/>
        <end position="196"/>
    </location>
</feature>
<accession>A0A8H3E6T0</accession>
<proteinExistence type="predicted"/>
<reference evidence="2" key="1">
    <citation type="submission" date="2021-01" db="EMBL/GenBank/DDBJ databases">
        <authorList>
            <person name="Kaushik A."/>
        </authorList>
    </citation>
    <scope>NUCLEOTIDE SEQUENCE</scope>
    <source>
        <strain evidence="2">AG5</strain>
    </source>
</reference>
<feature type="compositionally biased region" description="Low complexity" evidence="1">
    <location>
        <begin position="229"/>
        <end position="240"/>
    </location>
</feature>
<protein>
    <submittedName>
        <fullName evidence="2">Uncharacterized protein</fullName>
    </submittedName>
</protein>
<gene>
    <name evidence="2" type="ORF">RDB_LOCUS104381</name>
</gene>
<dbReference type="Proteomes" id="UP000663827">
    <property type="component" value="Unassembled WGS sequence"/>
</dbReference>
<evidence type="ECO:0000313" key="2">
    <source>
        <dbReference type="EMBL" id="CAE7169370.1"/>
    </source>
</evidence>
<comment type="caution">
    <text evidence="2">The sequence shown here is derived from an EMBL/GenBank/DDBJ whole genome shotgun (WGS) entry which is preliminary data.</text>
</comment>
<feature type="compositionally biased region" description="Low complexity" evidence="1">
    <location>
        <begin position="410"/>
        <end position="419"/>
    </location>
</feature>
<dbReference type="EMBL" id="CAJNJQ010002219">
    <property type="protein sequence ID" value="CAE7169370.1"/>
    <property type="molecule type" value="Genomic_DNA"/>
</dbReference>
<evidence type="ECO:0000256" key="1">
    <source>
        <dbReference type="SAM" id="MobiDB-lite"/>
    </source>
</evidence>
<feature type="compositionally biased region" description="Low complexity" evidence="1">
    <location>
        <begin position="261"/>
        <end position="276"/>
    </location>
</feature>
<feature type="compositionally biased region" description="Polar residues" evidence="1">
    <location>
        <begin position="428"/>
        <end position="449"/>
    </location>
</feature>
<feature type="region of interest" description="Disordered" evidence="1">
    <location>
        <begin position="1"/>
        <end position="30"/>
    </location>
</feature>
<feature type="compositionally biased region" description="Basic and acidic residues" evidence="1">
    <location>
        <begin position="18"/>
        <end position="27"/>
    </location>
</feature>
<feature type="region of interest" description="Disordered" evidence="1">
    <location>
        <begin position="398"/>
        <end position="488"/>
    </location>
</feature>